<feature type="transmembrane region" description="Helical" evidence="11">
    <location>
        <begin position="454"/>
        <end position="474"/>
    </location>
</feature>
<evidence type="ECO:0000256" key="11">
    <source>
        <dbReference type="SAM" id="Phobius"/>
    </source>
</evidence>
<keyword evidence="10" id="KW-0012">Acyltransferase</keyword>
<dbReference type="CDD" id="cd07987">
    <property type="entry name" value="LPLAT_MGAT-like"/>
    <property type="match status" value="2"/>
</dbReference>
<keyword evidence="3" id="KW-0444">Lipid biosynthesis</keyword>
<evidence type="ECO:0000256" key="1">
    <source>
        <dbReference type="ARBA" id="ARBA00004477"/>
    </source>
</evidence>
<evidence type="ECO:0000256" key="7">
    <source>
        <dbReference type="ARBA" id="ARBA00022989"/>
    </source>
</evidence>
<dbReference type="PANTHER" id="PTHR12317:SF79">
    <property type="entry name" value="ACYLTRANSFERASE"/>
    <property type="match status" value="1"/>
</dbReference>
<name>A0A1J1IUY8_9DIPT</name>
<dbReference type="Pfam" id="PF03982">
    <property type="entry name" value="DAGAT"/>
    <property type="match status" value="2"/>
</dbReference>
<feature type="transmembrane region" description="Helical" evidence="11">
    <location>
        <begin position="20"/>
        <end position="40"/>
    </location>
</feature>
<evidence type="ECO:0000256" key="5">
    <source>
        <dbReference type="ARBA" id="ARBA00022692"/>
    </source>
</evidence>
<dbReference type="PANTHER" id="PTHR12317">
    <property type="entry name" value="DIACYLGLYCEROL O-ACYLTRANSFERASE"/>
    <property type="match status" value="1"/>
</dbReference>
<feature type="transmembrane region" description="Helical" evidence="11">
    <location>
        <begin position="381"/>
        <end position="403"/>
    </location>
</feature>
<evidence type="ECO:0000256" key="3">
    <source>
        <dbReference type="ARBA" id="ARBA00022516"/>
    </source>
</evidence>
<dbReference type="Proteomes" id="UP000183832">
    <property type="component" value="Unassembled WGS sequence"/>
</dbReference>
<evidence type="ECO:0000256" key="9">
    <source>
        <dbReference type="ARBA" id="ARBA00023136"/>
    </source>
</evidence>
<keyword evidence="9 11" id="KW-0472">Membrane</keyword>
<dbReference type="InterPro" id="IPR007130">
    <property type="entry name" value="DAGAT"/>
</dbReference>
<evidence type="ECO:0000256" key="10">
    <source>
        <dbReference type="ARBA" id="ARBA00023315"/>
    </source>
</evidence>
<dbReference type="AlphaFoldDB" id="A0A1J1IUY8"/>
<dbReference type="GO" id="GO:0019432">
    <property type="term" value="P:triglyceride biosynthetic process"/>
    <property type="evidence" value="ECO:0007669"/>
    <property type="project" value="TreeGrafter"/>
</dbReference>
<keyword evidence="5 11" id="KW-0812">Transmembrane</keyword>
<organism evidence="12 13">
    <name type="scientific">Clunio marinus</name>
    <dbReference type="NCBI Taxonomy" id="568069"/>
    <lineage>
        <taxon>Eukaryota</taxon>
        <taxon>Metazoa</taxon>
        <taxon>Ecdysozoa</taxon>
        <taxon>Arthropoda</taxon>
        <taxon>Hexapoda</taxon>
        <taxon>Insecta</taxon>
        <taxon>Pterygota</taxon>
        <taxon>Neoptera</taxon>
        <taxon>Endopterygota</taxon>
        <taxon>Diptera</taxon>
        <taxon>Nematocera</taxon>
        <taxon>Chironomoidea</taxon>
        <taxon>Chironomidae</taxon>
        <taxon>Clunio</taxon>
    </lineage>
</organism>
<keyword evidence="7 11" id="KW-1133">Transmembrane helix</keyword>
<protein>
    <submittedName>
        <fullName evidence="12">CLUMA_CG016238, isoform A</fullName>
    </submittedName>
</protein>
<reference evidence="12 13" key="1">
    <citation type="submission" date="2015-04" db="EMBL/GenBank/DDBJ databases">
        <authorList>
            <person name="Syromyatnikov M.Y."/>
            <person name="Popov V.N."/>
        </authorList>
    </citation>
    <scope>NUCLEOTIDE SEQUENCE [LARGE SCALE GENOMIC DNA]</scope>
</reference>
<keyword evidence="6" id="KW-0256">Endoplasmic reticulum</keyword>
<evidence type="ECO:0000313" key="12">
    <source>
        <dbReference type="EMBL" id="CRL03396.1"/>
    </source>
</evidence>
<evidence type="ECO:0000256" key="6">
    <source>
        <dbReference type="ARBA" id="ARBA00022824"/>
    </source>
</evidence>
<dbReference type="STRING" id="568069.A0A1J1IUY8"/>
<gene>
    <name evidence="12" type="ORF">CLUMA_CG016238</name>
</gene>
<evidence type="ECO:0000256" key="8">
    <source>
        <dbReference type="ARBA" id="ARBA00023098"/>
    </source>
</evidence>
<evidence type="ECO:0000256" key="4">
    <source>
        <dbReference type="ARBA" id="ARBA00022679"/>
    </source>
</evidence>
<feature type="transmembrane region" description="Helical" evidence="11">
    <location>
        <begin position="46"/>
        <end position="64"/>
    </location>
</feature>
<dbReference type="GO" id="GO:0004144">
    <property type="term" value="F:diacylglycerol O-acyltransferase activity"/>
    <property type="evidence" value="ECO:0007669"/>
    <property type="project" value="TreeGrafter"/>
</dbReference>
<keyword evidence="8" id="KW-0443">Lipid metabolism</keyword>
<keyword evidence="4" id="KW-0808">Transferase</keyword>
<dbReference type="OrthoDB" id="264532at2759"/>
<keyword evidence="13" id="KW-1185">Reference proteome</keyword>
<comment type="similarity">
    <text evidence="2">Belongs to the diacylglycerol acyltransferase family.</text>
</comment>
<dbReference type="EMBL" id="CVRI01000059">
    <property type="protein sequence ID" value="CRL03396.1"/>
    <property type="molecule type" value="Genomic_DNA"/>
</dbReference>
<accession>A0A1J1IUY8</accession>
<comment type="subcellular location">
    <subcellularLocation>
        <location evidence="1">Endoplasmic reticulum membrane</location>
        <topology evidence="1">Multi-pass membrane protein</topology>
    </subcellularLocation>
</comment>
<proteinExistence type="inferred from homology"/>
<evidence type="ECO:0000256" key="2">
    <source>
        <dbReference type="ARBA" id="ARBA00005420"/>
    </source>
</evidence>
<sequence>MEIKWTPWFGVSWKRRFEVFSAFCFIVIILFIELFCVIVFSSIFYYGGTIGKGLCILYLIFIYIDRKADEDCSRGQGYEFLRGWFIWKRFTEYFPLTLVKTVDIPATKNYIFACFPHGVISCGIFGHFVTSTTNFGELFPGIRTKLCTLNYHFFVPIFREIGLGWGMMSAKSSAIKIALTQPNSKDAPCNADGYTSNAPVLVVGGARESLNARPGIYKLVLKNRKGFIKISIVTGAPIVPIFSFNEVEVYDQVSNEPGTKFRKFQDFVKKHTGIAPIIFFGRGFLQYSFGLTPRRRPIFTVIGAPIEPVKNSNPSMLNLQIMLEKTSTWYSKHVKLADELKKNVIALLYKPEFKESIKSGLEVFSTFIWSNMVLYWELSCIILYFFLFLKGGVIGKMICIWYATHMYVDRKAPENGGRGQGYESIRTWRWFHYFTNFFPVSIVKTVDLPPTKNYLFAVFPHGVISVGVFCNFCTSTTNFRKLFPGIRSKVCTLNYHFFIPFYREIVLAWGMMSVNYKSIMNGLSKSNNKHAVCNYDGYTSNAIVLIVGGAQEALNARPGDYRLVLKKRKGFVKIAIQSGASLVPVFSFGEIDILKQPSNEPGTKLRKFQDFVKKVTGIAPVIFYGRGFFSERSFGFLPYRRPITTVVGAPIEVLKNSNPTHEEIDDIHGKYMEALAKLFNDHKDKYVKNADNVKLIIE</sequence>
<dbReference type="GO" id="GO:0005789">
    <property type="term" value="C:endoplasmic reticulum membrane"/>
    <property type="evidence" value="ECO:0007669"/>
    <property type="project" value="UniProtKB-SubCell"/>
</dbReference>
<evidence type="ECO:0000313" key="13">
    <source>
        <dbReference type="Proteomes" id="UP000183832"/>
    </source>
</evidence>